<comment type="caution">
    <text evidence="19">The sequence shown here is derived from an EMBL/GenBank/DDBJ whole genome shotgun (WGS) entry which is preliminary data.</text>
</comment>
<dbReference type="PANTHER" id="PTHR46453:SF5">
    <property type="entry name" value="PROTEIN KINASE C-BINDING PROTEIN 1 ISOFORM X1"/>
    <property type="match status" value="1"/>
</dbReference>
<feature type="region of interest" description="Disordered" evidence="14">
    <location>
        <begin position="1289"/>
        <end position="1312"/>
    </location>
</feature>
<dbReference type="InterPro" id="IPR056987">
    <property type="entry name" value="ZMYND8_CC"/>
</dbReference>
<keyword evidence="9 12" id="KW-0103">Bromodomain</keyword>
<feature type="compositionally biased region" description="Polar residues" evidence="14">
    <location>
        <begin position="1289"/>
        <end position="1299"/>
    </location>
</feature>
<dbReference type="InterPro" id="IPR057053">
    <property type="entry name" value="MYND_ZMYND11_ZMYD8"/>
</dbReference>
<keyword evidence="7" id="KW-0156">Chromatin regulator</keyword>
<dbReference type="SUPFAM" id="SSF144232">
    <property type="entry name" value="HIT/MYND zinc finger-like"/>
    <property type="match status" value="1"/>
</dbReference>
<evidence type="ECO:0000256" key="2">
    <source>
        <dbReference type="ARBA" id="ARBA00004286"/>
    </source>
</evidence>
<feature type="domain" description="Bromo" evidence="15">
    <location>
        <begin position="327"/>
        <end position="390"/>
    </location>
</feature>
<dbReference type="CDD" id="cd05508">
    <property type="entry name" value="Bromo_RACK7"/>
    <property type="match status" value="1"/>
</dbReference>
<dbReference type="Gene3D" id="3.30.40.10">
    <property type="entry name" value="Zinc/RING finger domain, C3HC4 (zinc finger)"/>
    <property type="match status" value="1"/>
</dbReference>
<evidence type="ECO:0000259" key="15">
    <source>
        <dbReference type="PROSITE" id="PS50014"/>
    </source>
</evidence>
<dbReference type="SUPFAM" id="SSF57903">
    <property type="entry name" value="FYVE/PHD zinc finger"/>
    <property type="match status" value="1"/>
</dbReference>
<dbReference type="SMART" id="SM00293">
    <property type="entry name" value="PWWP"/>
    <property type="match status" value="1"/>
</dbReference>
<dbReference type="Gene3D" id="2.30.30.140">
    <property type="match status" value="1"/>
</dbReference>
<feature type="region of interest" description="Disordered" evidence="14">
    <location>
        <begin position="1658"/>
        <end position="1678"/>
    </location>
</feature>
<dbReference type="EMBL" id="JARPUR010000003">
    <property type="protein sequence ID" value="KAK4880797.1"/>
    <property type="molecule type" value="Genomic_DNA"/>
</dbReference>
<dbReference type="SMART" id="SM00249">
    <property type="entry name" value="PHD"/>
    <property type="match status" value="1"/>
</dbReference>
<dbReference type="FunFam" id="6.10.140.2220:FF:000002">
    <property type="entry name" value="Protein kinase C-binding protein 1 isoform C"/>
    <property type="match status" value="1"/>
</dbReference>
<feature type="region of interest" description="Disordered" evidence="14">
    <location>
        <begin position="140"/>
        <end position="173"/>
    </location>
</feature>
<feature type="region of interest" description="Disordered" evidence="14">
    <location>
        <begin position="655"/>
        <end position="789"/>
    </location>
</feature>
<keyword evidence="6" id="KW-0862">Zinc</keyword>
<feature type="compositionally biased region" description="Basic and acidic residues" evidence="14">
    <location>
        <begin position="194"/>
        <end position="208"/>
    </location>
</feature>
<feature type="domain" description="PWWP" evidence="17">
    <location>
        <begin position="432"/>
        <end position="483"/>
    </location>
</feature>
<dbReference type="Pfam" id="PF00439">
    <property type="entry name" value="Bromodomain"/>
    <property type="match status" value="1"/>
</dbReference>
<dbReference type="GO" id="GO:0008270">
    <property type="term" value="F:zinc ion binding"/>
    <property type="evidence" value="ECO:0007669"/>
    <property type="project" value="UniProtKB-KW"/>
</dbReference>
<dbReference type="SMART" id="SM00297">
    <property type="entry name" value="BROMO"/>
    <property type="match status" value="1"/>
</dbReference>
<reference evidence="20" key="1">
    <citation type="submission" date="2023-01" db="EMBL/GenBank/DDBJ databases">
        <title>Key to firefly adult light organ development and bioluminescence: homeobox transcription factors regulate luciferase expression and transportation to peroxisome.</title>
        <authorList>
            <person name="Fu X."/>
        </authorList>
    </citation>
    <scope>NUCLEOTIDE SEQUENCE [LARGE SCALE GENOMIC DNA]</scope>
</reference>
<feature type="compositionally biased region" description="Polar residues" evidence="14">
    <location>
        <begin position="947"/>
        <end position="962"/>
    </location>
</feature>
<evidence type="ECO:0000256" key="8">
    <source>
        <dbReference type="ARBA" id="ARBA00023015"/>
    </source>
</evidence>
<feature type="compositionally biased region" description="Low complexity" evidence="14">
    <location>
        <begin position="1300"/>
        <end position="1311"/>
    </location>
</feature>
<dbReference type="InterPro" id="IPR019786">
    <property type="entry name" value="Zinc_finger_PHD-type_CS"/>
</dbReference>
<evidence type="ECO:0000256" key="13">
    <source>
        <dbReference type="PROSITE-ProRule" id="PRU00134"/>
    </source>
</evidence>
<feature type="compositionally biased region" description="Acidic residues" evidence="14">
    <location>
        <begin position="1067"/>
        <end position="1076"/>
    </location>
</feature>
<dbReference type="PROSITE" id="PS50014">
    <property type="entry name" value="BROMODOMAIN_2"/>
    <property type="match status" value="1"/>
</dbReference>
<keyword evidence="8" id="KW-0805">Transcription regulation</keyword>
<protein>
    <recommendedName>
        <fullName evidence="21">Protein kinase C-binding protein 1</fullName>
    </recommendedName>
</protein>
<dbReference type="InterPro" id="IPR002893">
    <property type="entry name" value="Znf_MYND"/>
</dbReference>
<dbReference type="PROSITE" id="PS01359">
    <property type="entry name" value="ZF_PHD_1"/>
    <property type="match status" value="1"/>
</dbReference>
<feature type="domain" description="MYND-type" evidence="18">
    <location>
        <begin position="1497"/>
        <end position="1531"/>
    </location>
</feature>
<feature type="domain" description="PHD-type" evidence="16">
    <location>
        <begin position="242"/>
        <end position="287"/>
    </location>
</feature>
<feature type="region of interest" description="Disordered" evidence="14">
    <location>
        <begin position="1018"/>
        <end position="1077"/>
    </location>
</feature>
<keyword evidence="11" id="KW-0539">Nucleus</keyword>
<dbReference type="CDD" id="cd20160">
    <property type="entry name" value="PWWP_PRKCBP1"/>
    <property type="match status" value="1"/>
</dbReference>
<evidence type="ECO:0000259" key="17">
    <source>
        <dbReference type="PROSITE" id="PS50812"/>
    </source>
</evidence>
<dbReference type="Pfam" id="PF24324">
    <property type="entry name" value="MYND_ZMYND11_ZMYD8"/>
    <property type="match status" value="1"/>
</dbReference>
<dbReference type="InterPro" id="IPR013083">
    <property type="entry name" value="Znf_RING/FYVE/PHD"/>
</dbReference>
<keyword evidence="5 13" id="KW-0863">Zinc-finger</keyword>
<feature type="compositionally biased region" description="Low complexity" evidence="14">
    <location>
        <begin position="598"/>
        <end position="613"/>
    </location>
</feature>
<comment type="subcellular location">
    <subcellularLocation>
        <location evidence="2">Chromosome</location>
    </subcellularLocation>
    <subcellularLocation>
        <location evidence="1">Nucleus</location>
    </subcellularLocation>
</comment>
<proteinExistence type="predicted"/>
<dbReference type="GO" id="GO:0003714">
    <property type="term" value="F:transcription corepressor activity"/>
    <property type="evidence" value="ECO:0007669"/>
    <property type="project" value="TreeGrafter"/>
</dbReference>
<feature type="compositionally biased region" description="Acidic residues" evidence="14">
    <location>
        <begin position="572"/>
        <end position="585"/>
    </location>
</feature>
<dbReference type="GO" id="GO:0005737">
    <property type="term" value="C:cytoplasm"/>
    <property type="evidence" value="ECO:0007669"/>
    <property type="project" value="TreeGrafter"/>
</dbReference>
<dbReference type="InterPro" id="IPR011011">
    <property type="entry name" value="Znf_FYVE_PHD"/>
</dbReference>
<feature type="compositionally biased region" description="Polar residues" evidence="14">
    <location>
        <begin position="553"/>
        <end position="562"/>
    </location>
</feature>
<evidence type="ECO:0000256" key="11">
    <source>
        <dbReference type="ARBA" id="ARBA00023242"/>
    </source>
</evidence>
<dbReference type="CDD" id="cd15538">
    <property type="entry name" value="PHD_PRKCBP1"/>
    <property type="match status" value="1"/>
</dbReference>
<evidence type="ECO:0000256" key="4">
    <source>
        <dbReference type="ARBA" id="ARBA00022723"/>
    </source>
</evidence>
<dbReference type="PROSITE" id="PS50865">
    <property type="entry name" value="ZF_MYND_2"/>
    <property type="match status" value="1"/>
</dbReference>
<organism evidence="19 20">
    <name type="scientific">Aquatica leii</name>
    <dbReference type="NCBI Taxonomy" id="1421715"/>
    <lineage>
        <taxon>Eukaryota</taxon>
        <taxon>Metazoa</taxon>
        <taxon>Ecdysozoa</taxon>
        <taxon>Arthropoda</taxon>
        <taxon>Hexapoda</taxon>
        <taxon>Insecta</taxon>
        <taxon>Pterygota</taxon>
        <taxon>Neoptera</taxon>
        <taxon>Endopterygota</taxon>
        <taxon>Coleoptera</taxon>
        <taxon>Polyphaga</taxon>
        <taxon>Elateriformia</taxon>
        <taxon>Elateroidea</taxon>
        <taxon>Lampyridae</taxon>
        <taxon>Luciolinae</taxon>
        <taxon>Aquatica</taxon>
    </lineage>
</organism>
<dbReference type="InterPro" id="IPR036427">
    <property type="entry name" value="Bromodomain-like_sf"/>
</dbReference>
<dbReference type="Gene3D" id="1.20.920.10">
    <property type="entry name" value="Bromodomain-like"/>
    <property type="match status" value="1"/>
</dbReference>
<feature type="compositionally biased region" description="Basic and acidic residues" evidence="14">
    <location>
        <begin position="655"/>
        <end position="668"/>
    </location>
</feature>
<evidence type="ECO:0000256" key="6">
    <source>
        <dbReference type="ARBA" id="ARBA00022833"/>
    </source>
</evidence>
<dbReference type="GO" id="GO:0005694">
    <property type="term" value="C:chromosome"/>
    <property type="evidence" value="ECO:0007669"/>
    <property type="project" value="UniProtKB-SubCell"/>
</dbReference>
<feature type="region of interest" description="Disordered" evidence="14">
    <location>
        <begin position="191"/>
        <end position="210"/>
    </location>
</feature>
<dbReference type="SUPFAM" id="SSF47370">
    <property type="entry name" value="Bromodomain"/>
    <property type="match status" value="1"/>
</dbReference>
<accession>A0AAN7PA94</accession>
<dbReference type="PRINTS" id="PR00503">
    <property type="entry name" value="BROMODOMAIN"/>
</dbReference>
<dbReference type="SUPFAM" id="SSF63748">
    <property type="entry name" value="Tudor/PWWP/MBT"/>
    <property type="match status" value="1"/>
</dbReference>
<keyword evidence="10" id="KW-0804">Transcription</keyword>
<sequence>MKPENFDVNLSLIIIHAATFIMSTEQEPHLNSTPTETNNEENDDPKVLVEYVVPTTEQYIQPEIPTVTTEETPESTPDLVSEASVLNEEDNEVKTIAEDITKEDEQEVETPKRNRELKLLLALSKEANLNTNIVHKRKSVEPITRTDSVNKRRNSTGSQDDLNASKNDSSEVHEDLTMIIGINPKDIEISNSDVEAKETKEKEKDGSINKHKKMIGGAVDENGRRNRKLSNSYINMNNEWKDPFCWQCHHEDSNLFCKSCPRSFHQKCLKQIVTQPNHWMCPECAKIMQAENLKQRSSAMQDMTLIHLCVLLKYALKRMLQVGGCEPFIHPVNDEDFPDYKSYIVHPMDLTCLEKNIKKNVYGSPQAFEADAKWILHNSIIFNSYQSKLTSVAKSLLKICKQEMNEIENCSTCYLNANTKKKTWFVEVCPKPHVLVWAKLKGFPFWPAKAMRTNQGGLVDVRFFGAHDRAWIHHKECFLFSLKDPNSNKQKKNDIIQSVKELELHVENLKKVYGEFRYAPYRVQYEPEHQMKQLQMMLPNYPNKLKMRKPLNKTKTNGTASSNDDKTKQSDTELETNESDLDEDMNQSLAVHKTKLINSSSNEENDNSTTNDSDTSESRSPFNRNVRETSVRMRGGFTNISGKLKILPKLGTQDYEKRKRHSTEDLHVPNKLIRRNSDQSDISLHSNTSDQVNKVSVTENMEVTVKKKADVSENDTSKSNSETTPEPKQNSAIQVGLKENPEITISPKSKSKISDRLIKKFSEPDNSSGSKPVDNENKDKEVDTSTNTHDSVTTDLYLNKLNTKDLTVLEKVTELSSDTNIFDHPETSNDSKDFVQDVDNMGDYDQLLCTEEIELDDKDNILLNFEQTLTEPPTNGNSDSNITNKNLEQDSSVTQPDLPSSDGNNLDESNQPQQSNKDSVVTSINTEEAMDTETNTAQTDQEETPTRTENSIENSDSFNNDQNADKIIEKVVSNSSEESTHDGNNRHIEKLLSSNVIELTSLQRNKVTIVNVDDIRKKNLDKPTPTNPSVTAKSILENRLNSRRPSNQSEKDSAEGESLVVIKSEPSSEDEPSDTEYLEKKRKYLSALNISEKMPKKIKPNEIRTRSKTEDRKFKVVDNISKVIDDVASHYSLTHANEEVTITRTSKKKEIFVKPLPTLQDLKPRARKSFPTIKNVYPSQKKDTVKLCKSVTTPIISVKSLPNIIASKPSEVSSSNNIVMITQTPPLNTISLLPPNQQINYTTNVAKPLFTMVQHPNGSTVGSLFLQPTPVSIASVFASTLESQNFIPQSGSSSKSINVTTTRTSSFPTSTNNIVTTMPSMVPLPVTSSTFNSELQSNNVVDEVQSLSGSIPELLTRSINDIMCRTPPVLKPRPPGPLSTQFNEGLPSTAGSVTSKVNSISHRLTDYFRGMLIELLKDIGTSGTPEAEITKLKLENEELKHRHAEEILEIKKNISSVLKDMQKSLTDEKNRVVEETRTACELETVKRVEEAKSKQWCANCSKEAQFYCCWNTSYCDYPCQQKHWPAHMSKCTQQIQSTQLQCTSAGTSKTTNPQPLVLRQTTPPKGFKTTTILGKSTKVLLNRPAISKVPISFARTTTGSHITLVESTPGNYELVGNGGPISVGGKFITKIKSASVLSVTSAANSNVNANLASVQKTIPAQSPSRTTNTTTDGKNDGI</sequence>
<keyword evidence="3" id="KW-0158">Chromosome</keyword>
<dbReference type="InterPro" id="IPR019787">
    <property type="entry name" value="Znf_PHD-finger"/>
</dbReference>
<feature type="compositionally biased region" description="Polar residues" evidence="14">
    <location>
        <begin position="868"/>
        <end position="939"/>
    </location>
</feature>
<feature type="region of interest" description="Disordered" evidence="14">
    <location>
        <begin position="544"/>
        <end position="634"/>
    </location>
</feature>
<dbReference type="PANTHER" id="PTHR46453">
    <property type="entry name" value="PROTEIN KINASE C-BINDING PROTEIN 1"/>
    <property type="match status" value="1"/>
</dbReference>
<feature type="compositionally biased region" description="Basic and acidic residues" evidence="14">
    <location>
        <begin position="773"/>
        <end position="783"/>
    </location>
</feature>
<dbReference type="GO" id="GO:0005634">
    <property type="term" value="C:nucleus"/>
    <property type="evidence" value="ECO:0007669"/>
    <property type="project" value="UniProtKB-SubCell"/>
</dbReference>
<feature type="region of interest" description="Disordered" evidence="14">
    <location>
        <begin position="868"/>
        <end position="964"/>
    </location>
</feature>
<dbReference type="Proteomes" id="UP001353858">
    <property type="component" value="Unassembled WGS sequence"/>
</dbReference>
<dbReference type="InterPro" id="IPR037967">
    <property type="entry name" value="ZMYND8_Bromo_dom"/>
</dbReference>
<feature type="compositionally biased region" description="Basic and acidic residues" evidence="14">
    <location>
        <begin position="752"/>
        <end position="763"/>
    </location>
</feature>
<evidence type="ECO:0000256" key="1">
    <source>
        <dbReference type="ARBA" id="ARBA00004123"/>
    </source>
</evidence>
<dbReference type="InterPro" id="IPR000313">
    <property type="entry name" value="PWWP_dom"/>
</dbReference>
<evidence type="ECO:0000256" key="9">
    <source>
        <dbReference type="ARBA" id="ARBA00023117"/>
    </source>
</evidence>
<dbReference type="InterPro" id="IPR044075">
    <property type="entry name" value="PRKCBP1_PHD"/>
</dbReference>
<dbReference type="GO" id="GO:0140006">
    <property type="term" value="F:histone H3 reader activity"/>
    <property type="evidence" value="ECO:0007669"/>
    <property type="project" value="UniProtKB-ARBA"/>
</dbReference>
<dbReference type="Pfam" id="PF23460">
    <property type="entry name" value="ZMYND8_CC"/>
    <property type="match status" value="1"/>
</dbReference>
<keyword evidence="4" id="KW-0479">Metal-binding</keyword>
<dbReference type="InterPro" id="IPR001965">
    <property type="entry name" value="Znf_PHD"/>
</dbReference>
<feature type="compositionally biased region" description="Polar residues" evidence="14">
    <location>
        <begin position="155"/>
        <end position="167"/>
    </location>
</feature>
<dbReference type="Pfam" id="PF00855">
    <property type="entry name" value="PWWP"/>
    <property type="match status" value="1"/>
</dbReference>
<dbReference type="Gene3D" id="6.10.140.2220">
    <property type="match status" value="1"/>
</dbReference>
<keyword evidence="20" id="KW-1185">Reference proteome</keyword>
<evidence type="ECO:0000259" key="16">
    <source>
        <dbReference type="PROSITE" id="PS50016"/>
    </source>
</evidence>
<evidence type="ECO:0008006" key="21">
    <source>
        <dbReference type="Google" id="ProtNLM"/>
    </source>
</evidence>
<feature type="compositionally biased region" description="Polar residues" evidence="14">
    <location>
        <begin position="717"/>
        <end position="733"/>
    </location>
</feature>
<evidence type="ECO:0000256" key="3">
    <source>
        <dbReference type="ARBA" id="ARBA00022454"/>
    </source>
</evidence>
<evidence type="ECO:0000313" key="19">
    <source>
        <dbReference type="EMBL" id="KAK4880797.1"/>
    </source>
</evidence>
<dbReference type="PROSITE" id="PS01360">
    <property type="entry name" value="ZF_MYND_1"/>
    <property type="match status" value="1"/>
</dbReference>
<dbReference type="PROSITE" id="PS50812">
    <property type="entry name" value="PWWP"/>
    <property type="match status" value="1"/>
</dbReference>
<name>A0AAN7PA94_9COLE</name>
<feature type="compositionally biased region" description="Polar residues" evidence="14">
    <location>
        <begin position="679"/>
        <end position="701"/>
    </location>
</feature>
<dbReference type="InterPro" id="IPR001487">
    <property type="entry name" value="Bromodomain"/>
</dbReference>
<gene>
    <name evidence="19" type="ORF">RN001_008943</name>
</gene>
<evidence type="ECO:0000256" key="10">
    <source>
        <dbReference type="ARBA" id="ARBA00023163"/>
    </source>
</evidence>
<evidence type="ECO:0000259" key="18">
    <source>
        <dbReference type="PROSITE" id="PS50865"/>
    </source>
</evidence>
<evidence type="ECO:0000256" key="5">
    <source>
        <dbReference type="ARBA" id="ARBA00022771"/>
    </source>
</evidence>
<dbReference type="PROSITE" id="PS50016">
    <property type="entry name" value="ZF_PHD_2"/>
    <property type="match status" value="1"/>
</dbReference>
<evidence type="ECO:0000256" key="12">
    <source>
        <dbReference type="PROSITE-ProRule" id="PRU00035"/>
    </source>
</evidence>
<evidence type="ECO:0000313" key="20">
    <source>
        <dbReference type="Proteomes" id="UP001353858"/>
    </source>
</evidence>
<evidence type="ECO:0000256" key="7">
    <source>
        <dbReference type="ARBA" id="ARBA00022853"/>
    </source>
</evidence>
<evidence type="ECO:0000256" key="14">
    <source>
        <dbReference type="SAM" id="MobiDB-lite"/>
    </source>
</evidence>